<evidence type="ECO:0000259" key="2">
    <source>
        <dbReference type="PROSITE" id="PS50975"/>
    </source>
</evidence>
<dbReference type="AlphaFoldDB" id="I4EG76"/>
<comment type="caution">
    <text evidence="3">The sequence shown here is derived from an EMBL/GenBank/DDBJ whole genome shotgun (WGS) entry which is preliminary data.</text>
</comment>
<dbReference type="Proteomes" id="UP000004221">
    <property type="component" value="Unassembled WGS sequence"/>
</dbReference>
<evidence type="ECO:0000313" key="4">
    <source>
        <dbReference type="Proteomes" id="UP000004221"/>
    </source>
</evidence>
<dbReference type="GO" id="GO:0005524">
    <property type="term" value="F:ATP binding"/>
    <property type="evidence" value="ECO:0007669"/>
    <property type="project" value="UniProtKB-UniRule"/>
</dbReference>
<proteinExistence type="predicted"/>
<keyword evidence="4" id="KW-1185">Reference proteome</keyword>
<dbReference type="Gene3D" id="3.30.470.20">
    <property type="entry name" value="ATP-grasp fold, B domain"/>
    <property type="match status" value="1"/>
</dbReference>
<dbReference type="PROSITE" id="PS50975">
    <property type="entry name" value="ATP_GRASP"/>
    <property type="match status" value="1"/>
</dbReference>
<feature type="domain" description="ATP-grasp" evidence="2">
    <location>
        <begin position="123"/>
        <end position="315"/>
    </location>
</feature>
<dbReference type="EMBL" id="CAGS01000179">
    <property type="protein sequence ID" value="CCF83688.1"/>
    <property type="molecule type" value="Genomic_DNA"/>
</dbReference>
<gene>
    <name evidence="3" type="ORF">NITHO_260003</name>
</gene>
<keyword evidence="1" id="KW-0067">ATP-binding</keyword>
<sequence length="392" mass="44862">MNRPARRTGAIVIGGNYRGLGIVRSLGRRGIPVWVLKDEHWIASASRYACHSEGWPASPEADQRDYLLDLGTRHQLDDWAIFPTTDESAAMVAHHHPALAERFRLTTPEWNVMRWAYDKRLTYRLAGELQIDHPSTCYPTSRAAIEQLNCDFPVILKPAIKEHANRFTIEKAWQINDRWSLLRRYDEARELVDPGVIMVQEMIPGNGESQFSYAALCEEGRPLASLVARRARQYPLDFGRASTYVETVEQPDVERLAQRLLAAMAYTGLVEVEFKRDPRDGRFKLLDINARVWGWHTLGRRAGLDFPYLTWRFIKGDPVPGTRASPGVRWVRLATDFPSAMLAIRKGGLTPRGYLRSFRRPLEFAIFAVDDPLPALIDGPWLAYLGWKRRDL</sequence>
<reference evidence="3 4" key="1">
    <citation type="journal article" date="2012" name="ISME J.">
        <title>Nitrification expanded: discovery, physiology and genomics of a nitrite-oxidizing bacterium from the phylum Chloroflexi.</title>
        <authorList>
            <person name="Sorokin D.Y."/>
            <person name="Lucker S."/>
            <person name="Vejmelkova D."/>
            <person name="Kostrikina N.A."/>
            <person name="Kleerebezem R."/>
            <person name="Rijpstra W.I."/>
            <person name="Damste J.S."/>
            <person name="Le Paslier D."/>
            <person name="Muyzer G."/>
            <person name="Wagner M."/>
            <person name="van Loosdrecht M.C."/>
            <person name="Daims H."/>
        </authorList>
    </citation>
    <scope>NUCLEOTIDE SEQUENCE [LARGE SCALE GENOMIC DNA]</scope>
    <source>
        <strain evidence="4">none</strain>
    </source>
</reference>
<accession>I4EG76</accession>
<name>I4EG76_9BACT</name>
<evidence type="ECO:0000313" key="3">
    <source>
        <dbReference type="EMBL" id="CCF83688.1"/>
    </source>
</evidence>
<organism evidence="3 4">
    <name type="scientific">Nitrolancea hollandica Lb</name>
    <dbReference type="NCBI Taxonomy" id="1129897"/>
    <lineage>
        <taxon>Bacteria</taxon>
        <taxon>Pseudomonadati</taxon>
        <taxon>Thermomicrobiota</taxon>
        <taxon>Thermomicrobia</taxon>
        <taxon>Sphaerobacterales</taxon>
        <taxon>Sphaerobacterineae</taxon>
        <taxon>Sphaerobacteraceae</taxon>
        <taxon>Nitrolancea</taxon>
    </lineage>
</organism>
<dbReference type="InterPro" id="IPR011761">
    <property type="entry name" value="ATP-grasp"/>
</dbReference>
<dbReference type="SUPFAM" id="SSF56059">
    <property type="entry name" value="Glutathione synthetase ATP-binding domain-like"/>
    <property type="match status" value="1"/>
</dbReference>
<keyword evidence="1" id="KW-0547">Nucleotide-binding</keyword>
<protein>
    <recommendedName>
        <fullName evidence="2">ATP-grasp domain-containing protein</fullName>
    </recommendedName>
</protein>
<dbReference type="OrthoDB" id="5420347at2"/>
<dbReference type="Pfam" id="PF15632">
    <property type="entry name" value="ATPgrasp_Ter"/>
    <property type="match status" value="1"/>
</dbReference>
<evidence type="ECO:0000256" key="1">
    <source>
        <dbReference type="PROSITE-ProRule" id="PRU00409"/>
    </source>
</evidence>
<dbReference type="GO" id="GO:0046872">
    <property type="term" value="F:metal ion binding"/>
    <property type="evidence" value="ECO:0007669"/>
    <property type="project" value="InterPro"/>
</dbReference>